<dbReference type="Gene3D" id="1.10.287.2720">
    <property type="match status" value="1"/>
</dbReference>
<dbReference type="VEuPathDB" id="FungiDB:GWK60_J03729"/>
<dbReference type="EMBL" id="LLZZ01000163">
    <property type="protein sequence ID" value="KTA97216.1"/>
    <property type="molecule type" value="Genomic_DNA"/>
</dbReference>
<dbReference type="GO" id="GO:0008142">
    <property type="term" value="F:oxysterol binding"/>
    <property type="evidence" value="ECO:0007669"/>
    <property type="project" value="EnsemblFungi"/>
</dbReference>
<dbReference type="EMBL" id="LLZZ01000033">
    <property type="protein sequence ID" value="KTB11600.1"/>
    <property type="molecule type" value="Genomic_DNA"/>
</dbReference>
<dbReference type="GO" id="GO:0034727">
    <property type="term" value="P:piecemeal microautophagy of the nucleus"/>
    <property type="evidence" value="ECO:0007669"/>
    <property type="project" value="EnsemblFungi"/>
</dbReference>
<dbReference type="OrthoDB" id="14833at2759"/>
<dbReference type="VEuPathDB" id="FungiDB:CAGL0J03916g"/>
<dbReference type="GO" id="GO:0120015">
    <property type="term" value="F:sterol transfer activity"/>
    <property type="evidence" value="ECO:0007669"/>
    <property type="project" value="EnsemblFungi"/>
</dbReference>
<evidence type="ECO:0000313" key="4">
    <source>
        <dbReference type="EMBL" id="KTB11600.1"/>
    </source>
</evidence>
<dbReference type="Proteomes" id="UP000054886">
    <property type="component" value="Unassembled WGS sequence"/>
</dbReference>
<dbReference type="VEuPathDB" id="FungiDB:B1J91_J03916g"/>
<dbReference type="GO" id="GO:0006887">
    <property type="term" value="P:exocytosis"/>
    <property type="evidence" value="ECO:0007669"/>
    <property type="project" value="EnsemblFungi"/>
</dbReference>
<dbReference type="Gene3D" id="6.10.250.1430">
    <property type="match status" value="1"/>
</dbReference>
<sequence length="433" mass="48900">MTQDRASSSTWTTFLKSLASFNGDLSALSAPPFILSPVSLVEFCQYWAEHPDLFLEPSFINETNYKERMGQCDPDIDSPEAARMLAVIKWFLSTLRSQYSSRSEKSGSEKKPLNPFLGELFVGKWESKTYPHFGETILLSEQVSHHPPMSAYSIYNEKNNVKIEGYNNIKSSISKTLTLNVKQYGHNLLTIGDKETYLVIPPPLHIEGILMASPFVELEGKSYIQSTSGMCCQFEYSGRGYFSGQKNSFKAKVYKSGADLKNNGTPLYVISGQWSGSSKIVKNLPNGKQSAPVLFHDTNITATESLQVKTIDKQHPLESRRAWKDVADAIRLGDYGLINKTKSALENKQREMRKEEAANGTTWKRRWFNEVDYSQNMKDKDLFLTLANELGLSIKNVPSGTLVNDREDQKANSSAKHWRFDHSKWVADDEITV</sequence>
<reference evidence="4 5" key="1">
    <citation type="submission" date="2015-10" db="EMBL/GenBank/DDBJ databases">
        <title>Draft genomes sequences of Candida glabrata isolates 1A, 1B, 2A, 2B, 3A and 3B.</title>
        <authorList>
            <person name="Haavelsrud O.E."/>
            <person name="Gaustad P."/>
        </authorList>
    </citation>
    <scope>NUCLEOTIDE SEQUENCE [LARGE SCALE GENOMIC DNA]</scope>
    <source>
        <strain evidence="4">910700640</strain>
    </source>
</reference>
<dbReference type="GO" id="GO:0006897">
    <property type="term" value="P:endocytosis"/>
    <property type="evidence" value="ECO:0007669"/>
    <property type="project" value="EnsemblFungi"/>
</dbReference>
<name>A0A0W0E4P5_CANGB</name>
<comment type="caution">
    <text evidence="4">The sequence shown here is derived from an EMBL/GenBank/DDBJ whole genome shotgun (WGS) entry which is preliminary data.</text>
</comment>
<dbReference type="Gene3D" id="2.40.160.120">
    <property type="match status" value="1"/>
</dbReference>
<evidence type="ECO:0000256" key="1">
    <source>
        <dbReference type="ARBA" id="ARBA00008842"/>
    </source>
</evidence>
<evidence type="ECO:0000313" key="3">
    <source>
        <dbReference type="EMBL" id="KTA97216.1"/>
    </source>
</evidence>
<dbReference type="PANTHER" id="PTHR10972">
    <property type="entry name" value="OXYSTEROL-BINDING PROTEIN-RELATED"/>
    <property type="match status" value="1"/>
</dbReference>
<evidence type="ECO:0000256" key="2">
    <source>
        <dbReference type="RuleBase" id="RU003844"/>
    </source>
</evidence>
<dbReference type="InterPro" id="IPR000648">
    <property type="entry name" value="Oxysterol-bd"/>
</dbReference>
<dbReference type="Gene3D" id="3.30.70.3490">
    <property type="match status" value="1"/>
</dbReference>
<proteinExistence type="inferred from homology"/>
<dbReference type="Pfam" id="PF01237">
    <property type="entry name" value="Oxysterol_BP"/>
    <property type="match status" value="1"/>
</dbReference>
<gene>
    <name evidence="4" type="ORF">AO440_004876</name>
    <name evidence="3" type="ORF">AO440_005348</name>
</gene>
<comment type="similarity">
    <text evidence="1 2">Belongs to the OSBP family.</text>
</comment>
<dbReference type="AlphaFoldDB" id="A0A0W0E4P5"/>
<accession>A0A0W0E4P5</accession>
<evidence type="ECO:0000313" key="5">
    <source>
        <dbReference type="Proteomes" id="UP000054886"/>
    </source>
</evidence>
<dbReference type="FunFam" id="2.40.160.120:FF:000010">
    <property type="entry name" value="Oxysterol-binding protein homolog 4"/>
    <property type="match status" value="1"/>
</dbReference>
<dbReference type="InterPro" id="IPR037239">
    <property type="entry name" value="OSBP_sf"/>
</dbReference>
<dbReference type="SUPFAM" id="SSF144000">
    <property type="entry name" value="Oxysterol-binding protein-like"/>
    <property type="match status" value="1"/>
</dbReference>
<dbReference type="GO" id="GO:0005829">
    <property type="term" value="C:cytosol"/>
    <property type="evidence" value="ECO:0007669"/>
    <property type="project" value="TreeGrafter"/>
</dbReference>
<dbReference type="GO" id="GO:0016020">
    <property type="term" value="C:membrane"/>
    <property type="evidence" value="ECO:0007669"/>
    <property type="project" value="TreeGrafter"/>
</dbReference>
<dbReference type="VEuPathDB" id="FungiDB:GW608_J03773"/>
<dbReference type="InterPro" id="IPR018494">
    <property type="entry name" value="Oxysterol-bd_CS"/>
</dbReference>
<organism evidence="4 5">
    <name type="scientific">Candida glabrata</name>
    <name type="common">Yeast</name>
    <name type="synonym">Torulopsis glabrata</name>
    <dbReference type="NCBI Taxonomy" id="5478"/>
    <lineage>
        <taxon>Eukaryota</taxon>
        <taxon>Fungi</taxon>
        <taxon>Dikarya</taxon>
        <taxon>Ascomycota</taxon>
        <taxon>Saccharomycotina</taxon>
        <taxon>Saccharomycetes</taxon>
        <taxon>Saccharomycetales</taxon>
        <taxon>Saccharomycetaceae</taxon>
        <taxon>Nakaseomyces</taxon>
    </lineage>
</organism>
<dbReference type="PROSITE" id="PS01013">
    <property type="entry name" value="OSBP"/>
    <property type="match status" value="1"/>
</dbReference>
<protein>
    <submittedName>
        <fullName evidence="4">Protein KES1</fullName>
    </submittedName>
</protein>
<dbReference type="PANTHER" id="PTHR10972:SF184">
    <property type="entry name" value="OXYSTEROL-BINDING PROTEIN HOMOLOG 4-RELATED"/>
    <property type="match status" value="1"/>
</dbReference>
<dbReference type="GO" id="GO:0030011">
    <property type="term" value="P:maintenance of cell polarity"/>
    <property type="evidence" value="ECO:0007669"/>
    <property type="project" value="EnsemblFungi"/>
</dbReference>
<dbReference type="VEuPathDB" id="FungiDB:GVI51_J03751"/>